<dbReference type="SUPFAM" id="SSF54001">
    <property type="entry name" value="Cysteine proteinases"/>
    <property type="match status" value="1"/>
</dbReference>
<evidence type="ECO:0000313" key="2">
    <source>
        <dbReference type="EMBL" id="MBN3320880.1"/>
    </source>
</evidence>
<dbReference type="InterPro" id="IPR038765">
    <property type="entry name" value="Papain-like_cys_pep_sf"/>
</dbReference>
<keyword evidence="3" id="KW-1185">Reference proteome</keyword>
<protein>
    <submittedName>
        <fullName evidence="2">UBP18 hydrolase</fullName>
    </submittedName>
</protein>
<dbReference type="PROSITE" id="PS50235">
    <property type="entry name" value="USP_3"/>
    <property type="match status" value="1"/>
</dbReference>
<reference evidence="2" key="1">
    <citation type="journal article" date="2021" name="Cell">
        <title>Tracing the genetic footprints of vertebrate landing in non-teleost ray-finned fishes.</title>
        <authorList>
            <person name="Bi X."/>
            <person name="Wang K."/>
            <person name="Yang L."/>
            <person name="Pan H."/>
            <person name="Jiang H."/>
            <person name="Wei Q."/>
            <person name="Fang M."/>
            <person name="Yu H."/>
            <person name="Zhu C."/>
            <person name="Cai Y."/>
            <person name="He Y."/>
            <person name="Gan X."/>
            <person name="Zeng H."/>
            <person name="Yu D."/>
            <person name="Zhu Y."/>
            <person name="Jiang H."/>
            <person name="Qiu Q."/>
            <person name="Yang H."/>
            <person name="Zhang Y.E."/>
            <person name="Wang W."/>
            <person name="Zhu M."/>
            <person name="He S."/>
            <person name="Zhang G."/>
        </authorList>
    </citation>
    <scope>NUCLEOTIDE SEQUENCE</scope>
    <source>
        <strain evidence="2">Allg_001</strain>
    </source>
</reference>
<feature type="non-terminal residue" evidence="2">
    <location>
        <position position="1"/>
    </location>
</feature>
<evidence type="ECO:0000313" key="3">
    <source>
        <dbReference type="Proteomes" id="UP000736164"/>
    </source>
</evidence>
<organism evidence="2 3">
    <name type="scientific">Atractosteus spatula</name>
    <name type="common">Alligator gar</name>
    <name type="synonym">Lepisosteus spatula</name>
    <dbReference type="NCBI Taxonomy" id="7917"/>
    <lineage>
        <taxon>Eukaryota</taxon>
        <taxon>Metazoa</taxon>
        <taxon>Chordata</taxon>
        <taxon>Craniata</taxon>
        <taxon>Vertebrata</taxon>
        <taxon>Euteleostomi</taxon>
        <taxon>Actinopterygii</taxon>
        <taxon>Neopterygii</taxon>
        <taxon>Holostei</taxon>
        <taxon>Semionotiformes</taxon>
        <taxon>Lepisosteidae</taxon>
        <taxon>Atractosteus</taxon>
    </lineage>
</organism>
<dbReference type="FunFam" id="3.90.70.10:FF:000167">
    <property type="entry name" value="Ubiquitin specific peptidase 18"/>
    <property type="match status" value="1"/>
</dbReference>
<dbReference type="GO" id="GO:0004843">
    <property type="term" value="F:cysteine-type deubiquitinase activity"/>
    <property type="evidence" value="ECO:0007669"/>
    <property type="project" value="InterPro"/>
</dbReference>
<evidence type="ECO:0000259" key="1">
    <source>
        <dbReference type="PROSITE" id="PS50235"/>
    </source>
</evidence>
<dbReference type="PROSITE" id="PS00973">
    <property type="entry name" value="USP_2"/>
    <property type="match status" value="1"/>
</dbReference>
<dbReference type="Gene3D" id="3.90.70.10">
    <property type="entry name" value="Cysteine proteinases"/>
    <property type="match status" value="1"/>
</dbReference>
<name>A0A8J7P038_ATRSP</name>
<dbReference type="InterPro" id="IPR028889">
    <property type="entry name" value="USP"/>
</dbReference>
<dbReference type="GO" id="GO:0005829">
    <property type="term" value="C:cytosol"/>
    <property type="evidence" value="ECO:0007669"/>
    <property type="project" value="TreeGrafter"/>
</dbReference>
<dbReference type="EMBL" id="JAAWVO010052988">
    <property type="protein sequence ID" value="MBN3320880.1"/>
    <property type="molecule type" value="Genomic_DNA"/>
</dbReference>
<proteinExistence type="predicted"/>
<feature type="non-terminal residue" evidence="2">
    <location>
        <position position="394"/>
    </location>
</feature>
<dbReference type="InterPro" id="IPR050164">
    <property type="entry name" value="Peptidase_C19"/>
</dbReference>
<dbReference type="PANTHER" id="PTHR24006">
    <property type="entry name" value="UBIQUITIN CARBOXYL-TERMINAL HYDROLASE"/>
    <property type="match status" value="1"/>
</dbReference>
<dbReference type="PANTHER" id="PTHR24006:SF796">
    <property type="entry name" value="UBL CARBOXYL-TERMINAL HYDROLASE 18-RELATED"/>
    <property type="match status" value="1"/>
</dbReference>
<comment type="caution">
    <text evidence="2">The sequence shown here is derived from an EMBL/GenBank/DDBJ whole genome shotgun (WGS) entry which is preliminary data.</text>
</comment>
<dbReference type="CDD" id="cd02257">
    <property type="entry name" value="Peptidase_C19"/>
    <property type="match status" value="1"/>
</dbReference>
<dbReference type="GO" id="GO:0016579">
    <property type="term" value="P:protein deubiquitination"/>
    <property type="evidence" value="ECO:0007669"/>
    <property type="project" value="InterPro"/>
</dbReference>
<keyword evidence="2" id="KW-0378">Hydrolase</keyword>
<dbReference type="Proteomes" id="UP000736164">
    <property type="component" value="Unassembled WGS sequence"/>
</dbReference>
<dbReference type="Pfam" id="PF00443">
    <property type="entry name" value="UCH"/>
    <property type="match status" value="1"/>
</dbReference>
<sequence length="394" mass="45560">MNVLTYYYLFSFLRLFFKIGSNMLGRCFSRSYSFQDSMSSTRLPGLMGLLNYRLSCCVNSVLQSFFATEEFTEKLDRWNGPSTAAEEKCNTPLQLQRVLRVMQKDRSQTQAHTDFLYCLHLNHIRFCVQHDADEVFLLILNLIQQQMSDTNLAQEIRDLYKTEVRQHLKCLSCNSMHDVPNKSYFVSFPLPVYENCQTVENCFQFFFRPQKLTDRNKCYCNYCGEKTTTEQASSSSLVFKLISLPKVLVIHLKRFQCSGSTQKLNCKVSFREILDFQKILHEDQHELNKGNYSVLLTCACFPQYMYELFAVIVHSGTAVFGHYTAYIKSPGEQTWYHADDSFISTASWADVQSTYGSSSGSKSAYMLLYRKIEEETSMSSQSTHGSELMETESK</sequence>
<feature type="domain" description="USP" evidence="1">
    <location>
        <begin position="47"/>
        <end position="372"/>
    </location>
</feature>
<accession>A0A8J7P038</accession>
<dbReference type="InterPro" id="IPR018200">
    <property type="entry name" value="USP_CS"/>
</dbReference>
<dbReference type="GO" id="GO:0005634">
    <property type="term" value="C:nucleus"/>
    <property type="evidence" value="ECO:0007669"/>
    <property type="project" value="TreeGrafter"/>
</dbReference>
<dbReference type="InterPro" id="IPR001394">
    <property type="entry name" value="Peptidase_C19_UCH"/>
</dbReference>
<dbReference type="AlphaFoldDB" id="A0A8J7P038"/>
<gene>
    <name evidence="2" type="primary">Usp18</name>
    <name evidence="2" type="ORF">GTO95_0013493</name>
</gene>